<organism evidence="4">
    <name type="scientific">uncultured Aureispira sp</name>
    <dbReference type="NCBI Taxonomy" id="1331704"/>
    <lineage>
        <taxon>Bacteria</taxon>
        <taxon>Pseudomonadati</taxon>
        <taxon>Bacteroidota</taxon>
        <taxon>Saprospiria</taxon>
        <taxon>Saprospirales</taxon>
        <taxon>Saprospiraceae</taxon>
        <taxon>Aureispira</taxon>
        <taxon>environmental samples</taxon>
    </lineage>
</organism>
<feature type="domain" description="CHAT" evidence="3">
    <location>
        <begin position="656"/>
        <end position="959"/>
    </location>
</feature>
<dbReference type="PROSITE" id="PS50005">
    <property type="entry name" value="TPR"/>
    <property type="match status" value="2"/>
</dbReference>
<keyword evidence="2" id="KW-0812">Transmembrane</keyword>
<dbReference type="EMBL" id="CACVAQ010000361">
    <property type="protein sequence ID" value="CAA6825358.1"/>
    <property type="molecule type" value="Genomic_DNA"/>
</dbReference>
<dbReference type="Gene3D" id="1.25.40.10">
    <property type="entry name" value="Tetratricopeptide repeat domain"/>
    <property type="match status" value="3"/>
</dbReference>
<protein>
    <recommendedName>
        <fullName evidence="3">CHAT domain-containing protein</fullName>
    </recommendedName>
</protein>
<evidence type="ECO:0000256" key="2">
    <source>
        <dbReference type="SAM" id="Phobius"/>
    </source>
</evidence>
<dbReference type="SMART" id="SM00028">
    <property type="entry name" value="TPR"/>
    <property type="match status" value="7"/>
</dbReference>
<dbReference type="InterPro" id="IPR019734">
    <property type="entry name" value="TPR_rpt"/>
</dbReference>
<feature type="repeat" description="TPR" evidence="1">
    <location>
        <begin position="142"/>
        <end position="175"/>
    </location>
</feature>
<gene>
    <name evidence="4" type="ORF">HELGO_WM20149</name>
</gene>
<keyword evidence="1" id="KW-0802">TPR repeat</keyword>
<dbReference type="Pfam" id="PF13424">
    <property type="entry name" value="TPR_12"/>
    <property type="match status" value="3"/>
</dbReference>
<sequence length="1001" mass="114402">MVFMFFGKKTKNPTKYYIVIPLFFIVRFVLFIMKYFLYLSLLILSSPAFLFGQDSPKDAITNLDSLAVLAYYQEDYAQATYFWEEMKSTIEQHNLEQDYLGALQYVAILYLETEKYALAEALYLKISKLQQEQKGIDNVFYVECIAQLGYCYYGMGRYEIAEQYYLKALKIARSILEETAPTYSSLLNNLGLLYNTTGRYEEAEQIYLEVVEIDRKSNSAHYYATSLNNLAVLYQEMGYYEAAEKLYLQSQELRKKIYGVNHVNYALGLNNIGNLYEAMDQDVVAEGYYEEVRKILGGNSPHYVYSLNASAKLYFKQKKYLQAEHFWLKALKISQKELGRKHPATAQYWDQLAQLYLEQGALDKALNYCRNGVLANIPELKSVDFVDWKQLDTVTYYSNERAGISLSTLLKVFKKTCNKTTKKEKWEEYFSISNVAMRLNERIRNDFTSNTNKLRILENNVTSLGCGIHAATFLGSEKYYQEAFAFAEQNKSILLIEALKGQQARALGDLPDSLALLESSLQGQQEKLLKRRMLAKNKAEKIRIATESNQLNFKINRFVASLEDQYPQYHRLKYNNTTVSVKEVQALLGPQSLLLEYFTLEDSTYLFTISKEQINIITIPHSKTTLNQYINGLRLSLSDYDLIDKSQKEAYFLYTKSAEWLYQELVEKALKNKAIKDIIIVTDGALGHIPFEVFLTKPAPPKGMNYKTLDYLVRDYNISYSYSASLWKENLKQSASSLQPLSNKQVLAFAGSYPKSKHQLFSLRSESICNIRGALEDLPAAAKEVKALSKIFYGQFLTGVEASEANFKKLAPDYSVIHLAMHGVSNEVAPILSSLAFSEDYKSVEDNFLQAYEIAQLSLTANLVVLSACETGYGKFQQGEGVISLARSFMYAGVPSLVVSLWQVNDQATAIIMRLFYQNLAKGMSKSMALRTAKLSYLELFEGMAVHPALWSAFIQVGDSAAIELEVRKQRHWWMLAAGLVIFLLISIGYRKYRSKQHQNA</sequence>
<dbReference type="Pfam" id="PF12770">
    <property type="entry name" value="CHAT"/>
    <property type="match status" value="1"/>
</dbReference>
<dbReference type="InterPro" id="IPR024983">
    <property type="entry name" value="CHAT_dom"/>
</dbReference>
<evidence type="ECO:0000259" key="3">
    <source>
        <dbReference type="Pfam" id="PF12770"/>
    </source>
</evidence>
<keyword evidence="2" id="KW-0472">Membrane</keyword>
<reference evidence="4" key="1">
    <citation type="submission" date="2020-01" db="EMBL/GenBank/DDBJ databases">
        <authorList>
            <person name="Meier V. D."/>
            <person name="Meier V D."/>
        </authorList>
    </citation>
    <scope>NUCLEOTIDE SEQUENCE</scope>
    <source>
        <strain evidence="4">HLG_WM_MAG_10</strain>
    </source>
</reference>
<feature type="repeat" description="TPR" evidence="1">
    <location>
        <begin position="184"/>
        <end position="217"/>
    </location>
</feature>
<keyword evidence="2" id="KW-1133">Transmembrane helix</keyword>
<feature type="transmembrane region" description="Helical" evidence="2">
    <location>
        <begin position="16"/>
        <end position="37"/>
    </location>
</feature>
<evidence type="ECO:0000256" key="1">
    <source>
        <dbReference type="PROSITE-ProRule" id="PRU00339"/>
    </source>
</evidence>
<accession>A0A6S6UB79</accession>
<proteinExistence type="predicted"/>
<evidence type="ECO:0000313" key="4">
    <source>
        <dbReference type="EMBL" id="CAA6825358.1"/>
    </source>
</evidence>
<dbReference type="PANTHER" id="PTHR10098">
    <property type="entry name" value="RAPSYN-RELATED"/>
    <property type="match status" value="1"/>
</dbReference>
<dbReference type="AlphaFoldDB" id="A0A6S6UB79"/>
<feature type="transmembrane region" description="Helical" evidence="2">
    <location>
        <begin position="973"/>
        <end position="990"/>
    </location>
</feature>
<name>A0A6S6UB79_9BACT</name>
<dbReference type="PANTHER" id="PTHR10098:SF108">
    <property type="entry name" value="TETRATRICOPEPTIDE REPEAT PROTEIN 28"/>
    <property type="match status" value="1"/>
</dbReference>
<dbReference type="SUPFAM" id="SSF48452">
    <property type="entry name" value="TPR-like"/>
    <property type="match status" value="2"/>
</dbReference>
<dbReference type="InterPro" id="IPR011990">
    <property type="entry name" value="TPR-like_helical_dom_sf"/>
</dbReference>